<dbReference type="EMBL" id="JBHUIT010000017">
    <property type="protein sequence ID" value="MFD2257154.1"/>
    <property type="molecule type" value="Genomic_DNA"/>
</dbReference>
<dbReference type="InterPro" id="IPR003029">
    <property type="entry name" value="S1_domain"/>
</dbReference>
<dbReference type="PANTHER" id="PTHR37296">
    <property type="entry name" value="CONSERVED VIRULENCE FACTOR B"/>
    <property type="match status" value="1"/>
</dbReference>
<evidence type="ECO:0000259" key="2">
    <source>
        <dbReference type="SMART" id="SM00316"/>
    </source>
</evidence>
<dbReference type="Pfam" id="PF17783">
    <property type="entry name" value="WHD_CvfB"/>
    <property type="match status" value="1"/>
</dbReference>
<dbReference type="InterPro" id="IPR039566">
    <property type="entry name" value="CvfB_S1_st"/>
</dbReference>
<dbReference type="SMART" id="SM00316">
    <property type="entry name" value="S1"/>
    <property type="match status" value="2"/>
</dbReference>
<comment type="similarity">
    <text evidence="1">Belongs to the CvfB family.</text>
</comment>
<dbReference type="InterPro" id="IPR036388">
    <property type="entry name" value="WH-like_DNA-bd_sf"/>
</dbReference>
<dbReference type="Proteomes" id="UP001597375">
    <property type="component" value="Unassembled WGS sequence"/>
</dbReference>
<accession>A0ABW5D9L8</accession>
<comment type="caution">
    <text evidence="3">The sequence shown here is derived from an EMBL/GenBank/DDBJ whole genome shotgun (WGS) entry which is preliminary data.</text>
</comment>
<proteinExistence type="inferred from homology"/>
<feature type="domain" description="S1 motif" evidence="2">
    <location>
        <begin position="144"/>
        <end position="206"/>
    </location>
</feature>
<protein>
    <submittedName>
        <fullName evidence="3">S1 RNA-binding domain-containing protein</fullName>
    </submittedName>
</protein>
<dbReference type="PANTHER" id="PTHR37296:SF1">
    <property type="entry name" value="CONSERVED VIRULENCE FACTOR B"/>
    <property type="match status" value="1"/>
</dbReference>
<evidence type="ECO:0000313" key="3">
    <source>
        <dbReference type="EMBL" id="MFD2257154.1"/>
    </source>
</evidence>
<sequence length="276" mass="30867">MIEIGQRASLTILREKPVGLFLDAENLGEILLPRREMPKEWLLGTTLDVFIYLDSEDRLVATLKQPRAMPGEFAKLKCIALTEVGAFLEWGLPKDLLVPFREQKMRMETGKSYLVKILLDESSRRLMATTRIARHIDITPAIYESGEAVDLIVYGKTPMGYKAIVNNAHTGLIFANEVFQELALGEKLKGYIAAVRGDGKLDLTLHPPGRERVDDLEKQIMGELVARGGYWAISDKSPAEEIYAELGVSKRTFKQTVGALLKKRLVTLTDAGIRLN</sequence>
<dbReference type="InterPro" id="IPR014464">
    <property type="entry name" value="CvfB_fam"/>
</dbReference>
<dbReference type="PIRSF" id="PIRSF012524">
    <property type="entry name" value="YitL_S1"/>
    <property type="match status" value="1"/>
</dbReference>
<evidence type="ECO:0000256" key="1">
    <source>
        <dbReference type="PIRNR" id="PIRNR012524"/>
    </source>
</evidence>
<dbReference type="InterPro" id="IPR040764">
    <property type="entry name" value="CvfB_WH"/>
</dbReference>
<dbReference type="RefSeq" id="WP_386820440.1">
    <property type="nucleotide sequence ID" value="NZ_JBHUIT010000017.1"/>
</dbReference>
<dbReference type="Gene3D" id="1.10.10.10">
    <property type="entry name" value="Winged helix-like DNA-binding domain superfamily/Winged helix DNA-binding domain"/>
    <property type="match status" value="1"/>
</dbReference>
<dbReference type="Gene3D" id="2.40.50.140">
    <property type="entry name" value="Nucleic acid-binding proteins"/>
    <property type="match status" value="3"/>
</dbReference>
<evidence type="ECO:0000313" key="4">
    <source>
        <dbReference type="Proteomes" id="UP001597375"/>
    </source>
</evidence>
<gene>
    <name evidence="3" type="ORF">ACFSSA_10730</name>
</gene>
<keyword evidence="4" id="KW-1185">Reference proteome</keyword>
<feature type="domain" description="S1 motif" evidence="2">
    <location>
        <begin position="3"/>
        <end position="64"/>
    </location>
</feature>
<reference evidence="4" key="1">
    <citation type="journal article" date="2019" name="Int. J. Syst. Evol. Microbiol.">
        <title>The Global Catalogue of Microorganisms (GCM) 10K type strain sequencing project: providing services to taxonomists for standard genome sequencing and annotation.</title>
        <authorList>
            <consortium name="The Broad Institute Genomics Platform"/>
            <consortium name="The Broad Institute Genome Sequencing Center for Infectious Disease"/>
            <person name="Wu L."/>
            <person name="Ma J."/>
        </authorList>
    </citation>
    <scope>NUCLEOTIDE SEQUENCE [LARGE SCALE GENOMIC DNA]</scope>
    <source>
        <strain evidence="4">CGMCC 4.7106</strain>
    </source>
</reference>
<dbReference type="InterPro" id="IPR012340">
    <property type="entry name" value="NA-bd_OB-fold"/>
</dbReference>
<dbReference type="Pfam" id="PF13509">
    <property type="entry name" value="S1_2"/>
    <property type="match status" value="1"/>
</dbReference>
<organism evidence="3 4">
    <name type="scientific">Luteolibacter algae</name>
    <dbReference type="NCBI Taxonomy" id="454151"/>
    <lineage>
        <taxon>Bacteria</taxon>
        <taxon>Pseudomonadati</taxon>
        <taxon>Verrucomicrobiota</taxon>
        <taxon>Verrucomicrobiia</taxon>
        <taxon>Verrucomicrobiales</taxon>
        <taxon>Verrucomicrobiaceae</taxon>
        <taxon>Luteolibacter</taxon>
    </lineage>
</organism>
<name>A0ABW5D9L8_9BACT</name>